<keyword evidence="5 6" id="KW-0234">DNA repair</keyword>
<dbReference type="SUPFAM" id="SSF47781">
    <property type="entry name" value="RuvA domain 2-like"/>
    <property type="match status" value="1"/>
</dbReference>
<keyword evidence="8" id="KW-0378">Hydrolase</keyword>
<feature type="region of interest" description="Domain III" evidence="6">
    <location>
        <begin position="157"/>
        <end position="201"/>
    </location>
</feature>
<evidence type="ECO:0000313" key="9">
    <source>
        <dbReference type="Proteomes" id="UP000180254"/>
    </source>
</evidence>
<dbReference type="SMART" id="SM00278">
    <property type="entry name" value="HhH1"/>
    <property type="match status" value="2"/>
</dbReference>
<keyword evidence="1 6" id="KW-0963">Cytoplasm</keyword>
<dbReference type="InterPro" id="IPR011114">
    <property type="entry name" value="RuvA_C"/>
</dbReference>
<dbReference type="AlphaFoldDB" id="A0A1S1V852"/>
<keyword evidence="3 6" id="KW-0238">DNA-binding</keyword>
<dbReference type="Gene3D" id="1.10.8.10">
    <property type="entry name" value="DNA helicase RuvA subunit, C-terminal domain"/>
    <property type="match status" value="1"/>
</dbReference>
<feature type="domain" description="Helix-hairpin-helix DNA-binding motif class 1" evidence="7">
    <location>
        <begin position="73"/>
        <end position="92"/>
    </location>
</feature>
<gene>
    <name evidence="6 8" type="primary">ruvA</name>
    <name evidence="8" type="ORF">EUAN_11600</name>
</gene>
<dbReference type="CDD" id="cd14332">
    <property type="entry name" value="UBA_RuvA_C"/>
    <property type="match status" value="1"/>
</dbReference>
<dbReference type="Gene3D" id="1.10.150.20">
    <property type="entry name" value="5' to 3' exonuclease, C-terminal subdomain"/>
    <property type="match status" value="1"/>
</dbReference>
<comment type="caution">
    <text evidence="6">Lacks conserved residue(s) required for the propagation of feature annotation.</text>
</comment>
<feature type="domain" description="Helix-hairpin-helix DNA-binding motif class 1" evidence="7">
    <location>
        <begin position="108"/>
        <end position="127"/>
    </location>
</feature>
<dbReference type="InterPro" id="IPR010994">
    <property type="entry name" value="RuvA_2-like"/>
</dbReference>
<dbReference type="Proteomes" id="UP000180254">
    <property type="component" value="Unassembled WGS sequence"/>
</dbReference>
<dbReference type="GO" id="GO:0006310">
    <property type="term" value="P:DNA recombination"/>
    <property type="evidence" value="ECO:0007669"/>
    <property type="project" value="UniProtKB-UniRule"/>
</dbReference>
<comment type="domain">
    <text evidence="6">Has three domains with a flexible linker between the domains II and III and assumes an 'L' shape. Domain III is highly mobile and contacts RuvB.</text>
</comment>
<comment type="function">
    <text evidence="6">The RuvA-RuvB-RuvC complex processes Holliday junction (HJ) DNA during genetic recombination and DNA repair, while the RuvA-RuvB complex plays an important role in the rescue of blocked DNA replication forks via replication fork reversal (RFR). RuvA specifically binds to HJ cruciform DNA, conferring on it an open structure. The RuvB hexamer acts as an ATP-dependent pump, pulling dsDNA into and through the RuvAB complex. HJ branch migration allows RuvC to scan DNA until it finds its consensus sequence, where it cleaves and resolves the cruciform DNA.</text>
</comment>
<dbReference type="InterPro" id="IPR003583">
    <property type="entry name" value="Hlx-hairpin-Hlx_DNA-bd_motif"/>
</dbReference>
<dbReference type="GO" id="GO:0006281">
    <property type="term" value="P:DNA repair"/>
    <property type="evidence" value="ECO:0007669"/>
    <property type="project" value="UniProtKB-UniRule"/>
</dbReference>
<evidence type="ECO:0000256" key="4">
    <source>
        <dbReference type="ARBA" id="ARBA00023172"/>
    </source>
</evidence>
<organism evidence="8 9">
    <name type="scientific">Andreesenia angusta</name>
    <dbReference type="NCBI Taxonomy" id="39480"/>
    <lineage>
        <taxon>Bacteria</taxon>
        <taxon>Bacillati</taxon>
        <taxon>Bacillota</taxon>
        <taxon>Tissierellia</taxon>
        <taxon>Tissierellales</taxon>
        <taxon>Gottschalkiaceae</taxon>
        <taxon>Andreesenia</taxon>
    </lineage>
</organism>
<feature type="region of interest" description="Domain I" evidence="6">
    <location>
        <begin position="1"/>
        <end position="64"/>
    </location>
</feature>
<keyword evidence="8" id="KW-0347">Helicase</keyword>
<accession>A0A1S1V852</accession>
<dbReference type="InterPro" id="IPR012340">
    <property type="entry name" value="NA-bd_OB-fold"/>
</dbReference>
<evidence type="ECO:0000256" key="3">
    <source>
        <dbReference type="ARBA" id="ARBA00023125"/>
    </source>
</evidence>
<dbReference type="NCBIfam" id="TIGR00084">
    <property type="entry name" value="ruvA"/>
    <property type="match status" value="1"/>
</dbReference>
<sequence length="201" mass="21842">MFDYIKGRVVETRGDQLVLECGGIGYLLTASYNTISKLGGKTEEVAVRTHMSVREDGVTLYGFYEYEELEMFKLLQTVSKIGPKVAIGMLSTISPSGLKKAIALSDCDLLAKAPGIGKKTAQRIVLELKDKISLDEISSVGEIDLVEVEAEYETGAEGEALDALVSLGYSKPELYSVLGKLEIEGKSSEEIIRAVLKEIGR</sequence>
<evidence type="ECO:0000256" key="2">
    <source>
        <dbReference type="ARBA" id="ARBA00022763"/>
    </source>
</evidence>
<keyword evidence="8" id="KW-0067">ATP-binding</keyword>
<dbReference type="STRING" id="39480.EUAN_11600"/>
<dbReference type="GO" id="GO:0000400">
    <property type="term" value="F:four-way junction DNA binding"/>
    <property type="evidence" value="ECO:0007669"/>
    <property type="project" value="UniProtKB-UniRule"/>
</dbReference>
<comment type="subcellular location">
    <subcellularLocation>
        <location evidence="6">Cytoplasm</location>
    </subcellularLocation>
</comment>
<dbReference type="OrthoDB" id="5293449at2"/>
<dbReference type="EMBL" id="MKIE01000003">
    <property type="protein sequence ID" value="OHW62595.1"/>
    <property type="molecule type" value="Genomic_DNA"/>
</dbReference>
<evidence type="ECO:0000313" key="8">
    <source>
        <dbReference type="EMBL" id="OHW62595.1"/>
    </source>
</evidence>
<dbReference type="GO" id="GO:0048476">
    <property type="term" value="C:Holliday junction resolvase complex"/>
    <property type="evidence" value="ECO:0007669"/>
    <property type="project" value="UniProtKB-UniRule"/>
</dbReference>
<protein>
    <recommendedName>
        <fullName evidence="6">Holliday junction branch migration complex subunit RuvA</fullName>
    </recommendedName>
</protein>
<comment type="similarity">
    <text evidence="6">Belongs to the RuvA family.</text>
</comment>
<dbReference type="SUPFAM" id="SSF46929">
    <property type="entry name" value="DNA helicase RuvA subunit, C-terminal domain"/>
    <property type="match status" value="1"/>
</dbReference>
<dbReference type="RefSeq" id="WP_071062595.1">
    <property type="nucleotide sequence ID" value="NZ_MKIE01000003.1"/>
</dbReference>
<comment type="caution">
    <text evidence="8">The sequence shown here is derived from an EMBL/GenBank/DDBJ whole genome shotgun (WGS) entry which is preliminary data.</text>
</comment>
<evidence type="ECO:0000256" key="6">
    <source>
        <dbReference type="HAMAP-Rule" id="MF_00031"/>
    </source>
</evidence>
<dbReference type="InterPro" id="IPR013849">
    <property type="entry name" value="DNA_helicase_Holl-junc_RuvA_I"/>
</dbReference>
<reference evidence="8 9" key="1">
    <citation type="submission" date="2016-09" db="EMBL/GenBank/DDBJ databases">
        <title>Genome sequence of Eubacterium angustum.</title>
        <authorList>
            <person name="Poehlein A."/>
            <person name="Daniel R."/>
        </authorList>
    </citation>
    <scope>NUCLEOTIDE SEQUENCE [LARGE SCALE GENOMIC DNA]</scope>
    <source>
        <strain evidence="8 9">DSM 1989</strain>
    </source>
</reference>
<dbReference type="Pfam" id="PF01330">
    <property type="entry name" value="RuvA_N"/>
    <property type="match status" value="1"/>
</dbReference>
<name>A0A1S1V852_9FIRM</name>
<dbReference type="HAMAP" id="MF_00031">
    <property type="entry name" value="DNA_HJ_migration_RuvA"/>
    <property type="match status" value="1"/>
</dbReference>
<dbReference type="InterPro" id="IPR036267">
    <property type="entry name" value="RuvA_C_sf"/>
</dbReference>
<keyword evidence="8" id="KW-0547">Nucleotide-binding</keyword>
<keyword evidence="9" id="KW-1185">Reference proteome</keyword>
<evidence type="ECO:0000256" key="5">
    <source>
        <dbReference type="ARBA" id="ARBA00023204"/>
    </source>
</evidence>
<dbReference type="GO" id="GO:0005737">
    <property type="term" value="C:cytoplasm"/>
    <property type="evidence" value="ECO:0007669"/>
    <property type="project" value="UniProtKB-SubCell"/>
</dbReference>
<keyword evidence="4 6" id="KW-0233">DNA recombination</keyword>
<dbReference type="Pfam" id="PF14520">
    <property type="entry name" value="HHH_5"/>
    <property type="match status" value="1"/>
</dbReference>
<proteinExistence type="inferred from homology"/>
<evidence type="ECO:0000259" key="7">
    <source>
        <dbReference type="SMART" id="SM00278"/>
    </source>
</evidence>
<evidence type="ECO:0000256" key="1">
    <source>
        <dbReference type="ARBA" id="ARBA00022490"/>
    </source>
</evidence>
<keyword evidence="2 6" id="KW-0227">DNA damage</keyword>
<dbReference type="GO" id="GO:0005524">
    <property type="term" value="F:ATP binding"/>
    <property type="evidence" value="ECO:0007669"/>
    <property type="project" value="InterPro"/>
</dbReference>
<dbReference type="SUPFAM" id="SSF50249">
    <property type="entry name" value="Nucleic acid-binding proteins"/>
    <property type="match status" value="1"/>
</dbReference>
<comment type="subunit">
    <text evidence="6">Homotetramer. Forms an RuvA(8)-RuvB(12)-Holliday junction (HJ) complex. HJ DNA is sandwiched between 2 RuvA tetramers; dsDNA enters through RuvA and exits via RuvB. An RuvB hexamer assembles on each DNA strand where it exits the tetramer. Each RuvB hexamer is contacted by two RuvA subunits (via domain III) on 2 adjacent RuvB subunits; this complex drives branch migration. In the full resolvosome a probable DNA-RuvA(4)-RuvB(12)-RuvC(2) complex forms which resolves the HJ.</text>
</comment>
<dbReference type="InterPro" id="IPR000085">
    <property type="entry name" value="RuvA"/>
</dbReference>
<dbReference type="Gene3D" id="2.40.50.140">
    <property type="entry name" value="Nucleic acid-binding proteins"/>
    <property type="match status" value="1"/>
</dbReference>
<dbReference type="GO" id="GO:0009378">
    <property type="term" value="F:four-way junction helicase activity"/>
    <property type="evidence" value="ECO:0007669"/>
    <property type="project" value="InterPro"/>
</dbReference>
<dbReference type="GO" id="GO:0009379">
    <property type="term" value="C:Holliday junction helicase complex"/>
    <property type="evidence" value="ECO:0007669"/>
    <property type="project" value="InterPro"/>
</dbReference>
<dbReference type="Pfam" id="PF07499">
    <property type="entry name" value="RuvA_C"/>
    <property type="match status" value="1"/>
</dbReference>
<dbReference type="GO" id="GO:0016787">
    <property type="term" value="F:hydrolase activity"/>
    <property type="evidence" value="ECO:0007669"/>
    <property type="project" value="UniProtKB-KW"/>
</dbReference>